<comment type="caution">
    <text evidence="2">The sequence shown here is derived from an EMBL/GenBank/DDBJ whole genome shotgun (WGS) entry which is preliminary data.</text>
</comment>
<keyword evidence="3" id="KW-1185">Reference proteome</keyword>
<dbReference type="InterPro" id="IPR029044">
    <property type="entry name" value="Nucleotide-diphossugar_trans"/>
</dbReference>
<keyword evidence="2" id="KW-0808">Transferase</keyword>
<sequence length="225" mass="24304">MSGCLAPYSVVIPAYNASATVGEAVASVLAQTVLPAEILVVDDGSTDETAALASQAHRLVRVIRQDNAGPGAATTRGMSESRYALIATLDADDVWLPHKMEQQLSLLSAQAATDGVFSNLELFGESSLSGSIQPGWLRSTMVIRRHVFDRIGPIIDPPGNRGDMVDWLARAREAGFRLELLAQVLVRRRVSTTSLSYGRDPLKDKGYLHIARQRILRSRAGKLPG</sequence>
<dbReference type="AlphaFoldDB" id="A0A838B6U4"/>
<evidence type="ECO:0000259" key="1">
    <source>
        <dbReference type="Pfam" id="PF00535"/>
    </source>
</evidence>
<dbReference type="PANTHER" id="PTHR43685">
    <property type="entry name" value="GLYCOSYLTRANSFERASE"/>
    <property type="match status" value="1"/>
</dbReference>
<protein>
    <submittedName>
        <fullName evidence="2">Glycosyltransferase family 2 protein</fullName>
    </submittedName>
</protein>
<reference evidence="2 3" key="1">
    <citation type="submission" date="2020-07" db="EMBL/GenBank/DDBJ databases">
        <title>Definition of the novel symbiovar canariense within Mesorhizobium novociceri, a new species of genus Mesorhizobium nodulating Cicer canariense in the Caldera de Taburiente National Park (La Palma, Canary Islands).</title>
        <authorList>
            <person name="Leon-Barrios M."/>
            <person name="Perez-Yepez J."/>
            <person name="Flores-Felix J.D."/>
            <person name="Ramirez-Baena M.H."/>
            <person name="Pulido-Suarez L."/>
            <person name="Igual J.M."/>
            <person name="Velazquez E."/>
            <person name="Peix A."/>
        </authorList>
    </citation>
    <scope>NUCLEOTIDE SEQUENCE [LARGE SCALE GENOMIC DNA]</scope>
    <source>
        <strain evidence="2 3">CCANP35</strain>
    </source>
</reference>
<dbReference type="CDD" id="cd00761">
    <property type="entry name" value="Glyco_tranf_GTA_type"/>
    <property type="match status" value="1"/>
</dbReference>
<dbReference type="Gene3D" id="3.90.550.10">
    <property type="entry name" value="Spore Coat Polysaccharide Biosynthesis Protein SpsA, Chain A"/>
    <property type="match status" value="1"/>
</dbReference>
<dbReference type="InterPro" id="IPR001173">
    <property type="entry name" value="Glyco_trans_2-like"/>
</dbReference>
<dbReference type="InterPro" id="IPR050834">
    <property type="entry name" value="Glycosyltransf_2"/>
</dbReference>
<dbReference type="PANTHER" id="PTHR43685:SF2">
    <property type="entry name" value="GLYCOSYLTRANSFERASE 2-LIKE DOMAIN-CONTAINING PROTEIN"/>
    <property type="match status" value="1"/>
</dbReference>
<proteinExistence type="predicted"/>
<dbReference type="GO" id="GO:0016740">
    <property type="term" value="F:transferase activity"/>
    <property type="evidence" value="ECO:0007669"/>
    <property type="project" value="UniProtKB-KW"/>
</dbReference>
<dbReference type="SUPFAM" id="SSF53448">
    <property type="entry name" value="Nucleotide-diphospho-sugar transferases"/>
    <property type="match status" value="1"/>
</dbReference>
<gene>
    <name evidence="2" type="ORF">H0241_20000</name>
</gene>
<accession>A0A838B6U4</accession>
<evidence type="ECO:0000313" key="3">
    <source>
        <dbReference type="Proteomes" id="UP000558284"/>
    </source>
</evidence>
<feature type="domain" description="Glycosyltransferase 2-like" evidence="1">
    <location>
        <begin position="9"/>
        <end position="110"/>
    </location>
</feature>
<dbReference type="EMBL" id="JACDTY010000010">
    <property type="protein sequence ID" value="MBA1142508.1"/>
    <property type="molecule type" value="Genomic_DNA"/>
</dbReference>
<dbReference type="RefSeq" id="WP_181059381.1">
    <property type="nucleotide sequence ID" value="NZ_JACDTY010000010.1"/>
</dbReference>
<evidence type="ECO:0000313" key="2">
    <source>
        <dbReference type="EMBL" id="MBA1142508.1"/>
    </source>
</evidence>
<dbReference type="Pfam" id="PF00535">
    <property type="entry name" value="Glycos_transf_2"/>
    <property type="match status" value="1"/>
</dbReference>
<name>A0A838B6U4_9HYPH</name>
<organism evidence="2 3">
    <name type="scientific">Mesorhizobium neociceri</name>
    <dbReference type="NCBI Taxonomy" id="1307853"/>
    <lineage>
        <taxon>Bacteria</taxon>
        <taxon>Pseudomonadati</taxon>
        <taxon>Pseudomonadota</taxon>
        <taxon>Alphaproteobacteria</taxon>
        <taxon>Hyphomicrobiales</taxon>
        <taxon>Phyllobacteriaceae</taxon>
        <taxon>Mesorhizobium</taxon>
    </lineage>
</organism>
<dbReference type="Proteomes" id="UP000558284">
    <property type="component" value="Unassembled WGS sequence"/>
</dbReference>